<evidence type="ECO:0000256" key="3">
    <source>
        <dbReference type="ARBA" id="ARBA00022692"/>
    </source>
</evidence>
<evidence type="ECO:0000259" key="7">
    <source>
        <dbReference type="Pfam" id="PF10035"/>
    </source>
</evidence>
<dbReference type="InterPro" id="IPR003740">
    <property type="entry name" value="YitT"/>
</dbReference>
<dbReference type="EMBL" id="BEXB01000010">
    <property type="protein sequence ID" value="GAY76033.1"/>
    <property type="molecule type" value="Genomic_DNA"/>
</dbReference>
<feature type="transmembrane region" description="Helical" evidence="6">
    <location>
        <begin position="197"/>
        <end position="216"/>
    </location>
</feature>
<dbReference type="Proteomes" id="UP000319716">
    <property type="component" value="Unassembled WGS sequence"/>
</dbReference>
<dbReference type="Pfam" id="PF02588">
    <property type="entry name" value="YitT_membrane"/>
    <property type="match status" value="1"/>
</dbReference>
<evidence type="ECO:0000313" key="9">
    <source>
        <dbReference type="Proteomes" id="UP000319716"/>
    </source>
</evidence>
<accession>A0A4Y1ZAS8</accession>
<dbReference type="InterPro" id="IPR015867">
    <property type="entry name" value="N-reg_PII/ATP_PRibTrfase_C"/>
</dbReference>
<feature type="domain" description="DUF2179" evidence="7">
    <location>
        <begin position="269"/>
        <end position="323"/>
    </location>
</feature>
<feature type="transmembrane region" description="Helical" evidence="6">
    <location>
        <begin position="52"/>
        <end position="71"/>
    </location>
</feature>
<dbReference type="InterPro" id="IPR051461">
    <property type="entry name" value="UPF0750_membrane"/>
</dbReference>
<dbReference type="PANTHER" id="PTHR33545:SF10">
    <property type="entry name" value="UPF0750 MEMBRANE PROTEIN YPJC"/>
    <property type="match status" value="1"/>
</dbReference>
<evidence type="ECO:0000256" key="2">
    <source>
        <dbReference type="ARBA" id="ARBA00022475"/>
    </source>
</evidence>
<dbReference type="Gene3D" id="3.30.70.120">
    <property type="match status" value="1"/>
</dbReference>
<evidence type="ECO:0000256" key="1">
    <source>
        <dbReference type="ARBA" id="ARBA00004651"/>
    </source>
</evidence>
<feature type="transmembrane region" description="Helical" evidence="6">
    <location>
        <begin position="157"/>
        <end position="176"/>
    </location>
</feature>
<keyword evidence="2" id="KW-1003">Cell membrane</keyword>
<feature type="transmembrane region" description="Helical" evidence="6">
    <location>
        <begin position="91"/>
        <end position="113"/>
    </location>
</feature>
<reference evidence="8 9" key="1">
    <citation type="submission" date="2017-11" db="EMBL/GenBank/DDBJ databases">
        <title>Draft Genome Sequence of Sporolactobacillus inulinus NBRC 111894 Isolated from Koso, a Japanese Sugar-Vegetable Fermented Beverage.</title>
        <authorList>
            <person name="Chiou T.Y."/>
            <person name="Oshima K."/>
            <person name="Suda W."/>
            <person name="Hattori M."/>
            <person name="Takahashi T."/>
        </authorList>
    </citation>
    <scope>NUCLEOTIDE SEQUENCE [LARGE SCALE GENOMIC DNA]</scope>
    <source>
        <strain evidence="8 9">NBRC111894</strain>
    </source>
</reference>
<dbReference type="CDD" id="cd16380">
    <property type="entry name" value="YitT_C"/>
    <property type="match status" value="1"/>
</dbReference>
<dbReference type="PANTHER" id="PTHR33545">
    <property type="entry name" value="UPF0750 MEMBRANE PROTEIN YITT-RELATED"/>
    <property type="match status" value="1"/>
</dbReference>
<feature type="transmembrane region" description="Helical" evidence="6">
    <location>
        <begin position="12"/>
        <end position="31"/>
    </location>
</feature>
<name>A0A4Y1ZAS8_9BACL</name>
<keyword evidence="4 6" id="KW-1133">Transmembrane helix</keyword>
<dbReference type="Pfam" id="PF10035">
    <property type="entry name" value="DUF2179"/>
    <property type="match status" value="1"/>
</dbReference>
<gene>
    <name evidence="8" type="ORF">NBRC111894_1587</name>
</gene>
<organism evidence="8 9">
    <name type="scientific">Sporolactobacillus inulinus</name>
    <dbReference type="NCBI Taxonomy" id="2078"/>
    <lineage>
        <taxon>Bacteria</taxon>
        <taxon>Bacillati</taxon>
        <taxon>Bacillota</taxon>
        <taxon>Bacilli</taxon>
        <taxon>Bacillales</taxon>
        <taxon>Sporolactobacillaceae</taxon>
        <taxon>Sporolactobacillus</taxon>
    </lineage>
</organism>
<comment type="subcellular location">
    <subcellularLocation>
        <location evidence="1">Cell membrane</location>
        <topology evidence="1">Multi-pass membrane protein</topology>
    </subcellularLocation>
</comment>
<evidence type="ECO:0000256" key="4">
    <source>
        <dbReference type="ARBA" id="ARBA00022989"/>
    </source>
</evidence>
<protein>
    <recommendedName>
        <fullName evidence="7">DUF2179 domain-containing protein</fullName>
    </recommendedName>
</protein>
<keyword evidence="5 6" id="KW-0472">Membrane</keyword>
<evidence type="ECO:0000256" key="6">
    <source>
        <dbReference type="SAM" id="Phobius"/>
    </source>
</evidence>
<dbReference type="InterPro" id="IPR019264">
    <property type="entry name" value="DUF2179"/>
</dbReference>
<evidence type="ECO:0000313" key="8">
    <source>
        <dbReference type="EMBL" id="GAY76033.1"/>
    </source>
</evidence>
<feature type="transmembrane region" description="Helical" evidence="6">
    <location>
        <begin position="125"/>
        <end position="145"/>
    </location>
</feature>
<evidence type="ECO:0000256" key="5">
    <source>
        <dbReference type="ARBA" id="ARBA00023136"/>
    </source>
</evidence>
<proteinExistence type="predicted"/>
<comment type="caution">
    <text evidence="8">The sequence shown here is derived from an EMBL/GenBank/DDBJ whole genome shotgun (WGS) entry which is preliminary data.</text>
</comment>
<dbReference type="AlphaFoldDB" id="A0A4Y1ZAS8"/>
<keyword evidence="3 6" id="KW-0812">Transmembrane</keyword>
<dbReference type="GO" id="GO:0005886">
    <property type="term" value="C:plasma membrane"/>
    <property type="evidence" value="ECO:0007669"/>
    <property type="project" value="UniProtKB-SubCell"/>
</dbReference>
<sequence length="345" mass="39035">MDYTTVFHPMKIIQRNCFIIAASWVLKYYFVNRMIKVATLIRKGCRYMKLNLQAKNILFILLGAAVFSFGLVNFNMKNTLAEGGVTGINLILYNLVSFDPAISNIVINIPLFFAGWRFFRRNEFIYTLIGTFSLSVFLFIFQHWITFDFSLKHDLLLAALFAGAFIGSGLGIIFRYGGTTGGTDIIARITHKKYGWAMSKTMLVLDAIIIVLSLCYLDYRQMMYTLVAVFVGARMIDVIQKGAYAAKAVMIFSKQSDQIADQIIQLFDRSVTLIDGKGGYTGRKMNILYCVVSPNEVFRLKSLIHEIDPNAFVTVNDVHEVFGEGFSINDADNGLNQRQPKKNNE</sequence>